<dbReference type="OrthoDB" id="6823797at2"/>
<proteinExistence type="inferred from homology"/>
<dbReference type="PANTHER" id="PTHR43639:SF5">
    <property type="entry name" value="OXIDOREDUCTASE, SHORT-CHAIN DEHYDROGENASE_REDUCTASE FAMILY (AFU_ORTHOLOGUE AFUA_6G09140)"/>
    <property type="match status" value="1"/>
</dbReference>
<keyword evidence="2" id="KW-0560">Oxidoreductase</keyword>
<evidence type="ECO:0000313" key="3">
    <source>
        <dbReference type="EMBL" id="SAL32181.1"/>
    </source>
</evidence>
<dbReference type="Proteomes" id="UP000054893">
    <property type="component" value="Unassembled WGS sequence"/>
</dbReference>
<reference evidence="3 4" key="1">
    <citation type="submission" date="2016-01" db="EMBL/GenBank/DDBJ databases">
        <authorList>
            <person name="Oliw E.H."/>
        </authorList>
    </citation>
    <scope>NUCLEOTIDE SEQUENCE [LARGE SCALE GENOMIC DNA]</scope>
    <source>
        <strain evidence="3">LMG 22029</strain>
    </source>
</reference>
<dbReference type="PRINTS" id="PR00081">
    <property type="entry name" value="GDHRDH"/>
</dbReference>
<dbReference type="RefSeq" id="WP_060856120.1">
    <property type="nucleotide sequence ID" value="NZ_FCOC02000007.1"/>
</dbReference>
<gene>
    <name evidence="3" type="ORF">AWB64_02968</name>
</gene>
<dbReference type="EMBL" id="FCOC02000007">
    <property type="protein sequence ID" value="SAL32181.1"/>
    <property type="molecule type" value="Genomic_DNA"/>
</dbReference>
<dbReference type="Pfam" id="PF13561">
    <property type="entry name" value="adh_short_C2"/>
    <property type="match status" value="1"/>
</dbReference>
<evidence type="ECO:0000313" key="4">
    <source>
        <dbReference type="Proteomes" id="UP000054893"/>
    </source>
</evidence>
<accession>A0A158GK45</accession>
<dbReference type="SUPFAM" id="SSF51735">
    <property type="entry name" value="NAD(P)-binding Rossmann-fold domains"/>
    <property type="match status" value="1"/>
</dbReference>
<dbReference type="GO" id="GO:0016491">
    <property type="term" value="F:oxidoreductase activity"/>
    <property type="evidence" value="ECO:0007669"/>
    <property type="project" value="UniProtKB-KW"/>
</dbReference>
<dbReference type="Gene3D" id="3.40.50.720">
    <property type="entry name" value="NAD(P)-binding Rossmann-like Domain"/>
    <property type="match status" value="1"/>
</dbReference>
<protein>
    <submittedName>
        <fullName evidence="3">3-ketoacyl-ACP reductase</fullName>
    </submittedName>
</protein>
<evidence type="ECO:0000256" key="1">
    <source>
        <dbReference type="ARBA" id="ARBA00006484"/>
    </source>
</evidence>
<organism evidence="3 4">
    <name type="scientific">Caballeronia sordidicola</name>
    <name type="common">Burkholderia sordidicola</name>
    <dbReference type="NCBI Taxonomy" id="196367"/>
    <lineage>
        <taxon>Bacteria</taxon>
        <taxon>Pseudomonadati</taxon>
        <taxon>Pseudomonadota</taxon>
        <taxon>Betaproteobacteria</taxon>
        <taxon>Burkholderiales</taxon>
        <taxon>Burkholderiaceae</taxon>
        <taxon>Caballeronia</taxon>
    </lineage>
</organism>
<name>A0A158GK45_CABSO</name>
<dbReference type="AlphaFoldDB" id="A0A158GK45"/>
<dbReference type="PANTHER" id="PTHR43639">
    <property type="entry name" value="OXIDOREDUCTASE, SHORT-CHAIN DEHYDROGENASE/REDUCTASE FAMILY (AFU_ORTHOLOGUE AFUA_5G02870)"/>
    <property type="match status" value="1"/>
</dbReference>
<dbReference type="InterPro" id="IPR002347">
    <property type="entry name" value="SDR_fam"/>
</dbReference>
<dbReference type="InterPro" id="IPR036291">
    <property type="entry name" value="NAD(P)-bd_dom_sf"/>
</dbReference>
<dbReference type="PRINTS" id="PR00080">
    <property type="entry name" value="SDRFAMILY"/>
</dbReference>
<dbReference type="FunFam" id="3.40.50.720:FF:000084">
    <property type="entry name" value="Short-chain dehydrogenase reductase"/>
    <property type="match status" value="1"/>
</dbReference>
<dbReference type="NCBIfam" id="NF005559">
    <property type="entry name" value="PRK07231.1"/>
    <property type="match status" value="1"/>
</dbReference>
<comment type="similarity">
    <text evidence="1">Belongs to the short-chain dehydrogenases/reductases (SDR) family.</text>
</comment>
<sequence length="252" mass="26437">MRLQGKTAIVTGGGSGFGEGIAKTFAREGANVVVNDLNGASAERVASEIAVNGGKAIAVAGDVTKQADWKTLFDAAIEDFGSVQVVVNNAGTTHRNKPVMEVTEAEFDRVYAVNVKSIYHSVTQFVPYFRSVGGGAFINVASTAGVRPRPGLVWYNGSKAAVIIASKALAVELGPDRIRVNCINPVMGETGLLSEFMGMEDTPANRQKFLATIPLGRLSTPQDIANAALYLASDDAEFITGVALEVDGGRCV</sequence>
<evidence type="ECO:0000256" key="2">
    <source>
        <dbReference type="ARBA" id="ARBA00023002"/>
    </source>
</evidence>